<dbReference type="Gene3D" id="2.130.10.10">
    <property type="entry name" value="YVTN repeat-like/Quinoprotein amine dehydrogenase"/>
    <property type="match status" value="2"/>
</dbReference>
<keyword evidence="7" id="KW-1185">Reference proteome</keyword>
<dbReference type="Pfam" id="PF00400">
    <property type="entry name" value="WD40"/>
    <property type="match status" value="1"/>
</dbReference>
<comment type="caution">
    <text evidence="6">The sequence shown here is derived from an EMBL/GenBank/DDBJ whole genome shotgun (WGS) entry which is preliminary data.</text>
</comment>
<organism evidence="6 7">
    <name type="scientific">Naganishia liquefaciens</name>
    <dbReference type="NCBI Taxonomy" id="104408"/>
    <lineage>
        <taxon>Eukaryota</taxon>
        <taxon>Fungi</taxon>
        <taxon>Dikarya</taxon>
        <taxon>Basidiomycota</taxon>
        <taxon>Agaricomycotina</taxon>
        <taxon>Tremellomycetes</taxon>
        <taxon>Filobasidiales</taxon>
        <taxon>Filobasidiaceae</taxon>
        <taxon>Naganishia</taxon>
    </lineage>
</organism>
<proteinExistence type="inferred from homology"/>
<dbReference type="OrthoDB" id="7668193at2759"/>
<keyword evidence="2" id="KW-0677">Repeat</keyword>
<dbReference type="InterPro" id="IPR001680">
    <property type="entry name" value="WD40_rpt"/>
</dbReference>
<feature type="region of interest" description="Disordered" evidence="5">
    <location>
        <begin position="456"/>
        <end position="480"/>
    </location>
</feature>
<keyword evidence="1" id="KW-0853">WD repeat</keyword>
<evidence type="ECO:0000256" key="2">
    <source>
        <dbReference type="ARBA" id="ARBA00022737"/>
    </source>
</evidence>
<evidence type="ECO:0000256" key="1">
    <source>
        <dbReference type="ARBA" id="ARBA00022574"/>
    </source>
</evidence>
<accession>A0A8H3YIQ3</accession>
<feature type="region of interest" description="Disordered" evidence="5">
    <location>
        <begin position="156"/>
        <end position="177"/>
    </location>
</feature>
<feature type="compositionally biased region" description="Acidic residues" evidence="5">
    <location>
        <begin position="456"/>
        <end position="467"/>
    </location>
</feature>
<gene>
    <name evidence="6" type="ORF">NliqN6_5814</name>
</gene>
<protein>
    <recommendedName>
        <fullName evidence="4">ASTRA-associated protein 1</fullName>
    </recommendedName>
</protein>
<reference evidence="6" key="1">
    <citation type="submission" date="2020-07" db="EMBL/GenBank/DDBJ databases">
        <title>Draft Genome Sequence of a Deep-Sea Yeast, Naganishia (Cryptococcus) liquefaciens strain N6.</title>
        <authorList>
            <person name="Han Y.W."/>
            <person name="Kajitani R."/>
            <person name="Morimoto H."/>
            <person name="Parhat M."/>
            <person name="Tsubouchi H."/>
            <person name="Bakenova O."/>
            <person name="Ogata M."/>
            <person name="Argunhan B."/>
            <person name="Aoki R."/>
            <person name="Kajiwara S."/>
            <person name="Itoh T."/>
            <person name="Iwasaki H."/>
        </authorList>
    </citation>
    <scope>NUCLEOTIDE SEQUENCE</scope>
    <source>
        <strain evidence="6">N6</strain>
    </source>
</reference>
<evidence type="ECO:0000313" key="7">
    <source>
        <dbReference type="Proteomes" id="UP000620104"/>
    </source>
</evidence>
<dbReference type="EMBL" id="BLZA01000043">
    <property type="protein sequence ID" value="GHJ89412.1"/>
    <property type="molecule type" value="Genomic_DNA"/>
</dbReference>
<comment type="similarity">
    <text evidence="3">Belongs to the WD repeat ASA1 family.</text>
</comment>
<dbReference type="SUPFAM" id="SSF50978">
    <property type="entry name" value="WD40 repeat-like"/>
    <property type="match status" value="1"/>
</dbReference>
<dbReference type="PANTHER" id="PTHR19854:SF1">
    <property type="entry name" value="GUANINE NUCLEOTIDE-BINDING PROTEIN SUBUNIT BETA-LIKE PROTEIN 1"/>
    <property type="match status" value="1"/>
</dbReference>
<evidence type="ECO:0000256" key="3">
    <source>
        <dbReference type="ARBA" id="ARBA00037931"/>
    </source>
</evidence>
<feature type="compositionally biased region" description="Basic and acidic residues" evidence="5">
    <location>
        <begin position="157"/>
        <end position="173"/>
    </location>
</feature>
<dbReference type="InterPro" id="IPR015943">
    <property type="entry name" value="WD40/YVTN_repeat-like_dom_sf"/>
</dbReference>
<dbReference type="PANTHER" id="PTHR19854">
    <property type="entry name" value="TRANSDUCIN BETA-LIKE 3"/>
    <property type="match status" value="1"/>
</dbReference>
<dbReference type="InterPro" id="IPR036322">
    <property type="entry name" value="WD40_repeat_dom_sf"/>
</dbReference>
<dbReference type="AlphaFoldDB" id="A0A8H3YIQ3"/>
<name>A0A8H3YIQ3_9TREE</name>
<dbReference type="Proteomes" id="UP000620104">
    <property type="component" value="Unassembled WGS sequence"/>
</dbReference>
<evidence type="ECO:0000313" key="6">
    <source>
        <dbReference type="EMBL" id="GHJ89412.1"/>
    </source>
</evidence>
<sequence>MPAPPPDTVFRYHAYPVHCTAFSTDNSLLYAGDEEGWVSITDMKTKRVVAHWNAHGAGVLEVADWQGGLVSHGRDNIIHFHEPLNRVSAPIAPTIDPSAISSSSKSLIGTTSTYRTLFASPRIIRSLPVNALNFCGFDLVPIPTGFELDVPAMGEMQEEKEKSVQEDGDERNSGADQGKVMCRWKSVQGLLAVPNLTDSETIDIYHIPSFGRLHAAVTSDPGASHPEREGKIRSGLVMSLRLFFRPSPTSSTAFNATPSRPSCTTINTAPATATLCLVAAFEDGRVEQWINADWRKRTDPRMRGIGTSGKVNQGGWRRLWRQKGHNEAIMAMTISPTFDFAYTVSADHQVVKYDLQATASSDEPDPEPAKFATKQIGNSAVAVSPDGRVVAVGGWDGSIRLYSAKTFKSLGTLAYHRQTVHAIAFPHLPRERGSSDCQDYSTVGTAEETSVIEIVEEDENSTEDEEDGQRNSRGMGKEAMRWMVSAGKDRRLALWQLKDFSQR</sequence>
<dbReference type="SMART" id="SM00320">
    <property type="entry name" value="WD40"/>
    <property type="match status" value="4"/>
</dbReference>
<evidence type="ECO:0000256" key="5">
    <source>
        <dbReference type="SAM" id="MobiDB-lite"/>
    </source>
</evidence>
<evidence type="ECO:0000256" key="4">
    <source>
        <dbReference type="ARBA" id="ARBA00040563"/>
    </source>
</evidence>